<feature type="domain" description="AB hydrolase-1" evidence="6">
    <location>
        <begin position="13"/>
        <end position="103"/>
    </location>
</feature>
<accession>A0ABP5E1P5</accession>
<evidence type="ECO:0000256" key="1">
    <source>
        <dbReference type="ARBA" id="ARBA00001974"/>
    </source>
</evidence>
<dbReference type="SUPFAM" id="SSF53474">
    <property type="entry name" value="alpha/beta-Hydrolases"/>
    <property type="match status" value="1"/>
</dbReference>
<protein>
    <recommendedName>
        <fullName evidence="6">AB hydrolase-1 domain-containing protein</fullName>
    </recommendedName>
</protein>
<evidence type="ECO:0000259" key="6">
    <source>
        <dbReference type="Pfam" id="PF00561"/>
    </source>
</evidence>
<keyword evidence="8" id="KW-1185">Reference proteome</keyword>
<proteinExistence type="inferred from homology"/>
<sequence length="299" mass="33389">MRGESFRPGGIRSLVDVLLDDGWDVWLFNWRGSIDLDPVPWTLDDVALYDHPAAVRYVVAETGAAAVKVIAHCQGSTTICMAAVAGLVPEVTTIVSNGVSLHPHVPVASRAKLHVLRPLLQSREAYVDIAWGDGPERGMRTLTRNAVRLWHFECGNPTCNMASFALGSGHPALWLHSNLTHTTHDWIRHEFGKIPMSFYAQLAASERAGQIMSIRPRPELPTRYATAPPQTQARFALFAGRHNRVFLPTSQKTTYAFLKRHQPGRHSLHVLDGYGHADVFLGRHAHREVFPKMLTELHR</sequence>
<dbReference type="PANTHER" id="PTHR47470">
    <property type="entry name" value="CHOLESTEROL OXIDASE"/>
    <property type="match status" value="1"/>
</dbReference>
<dbReference type="InterPro" id="IPR029058">
    <property type="entry name" value="AB_hydrolase_fold"/>
</dbReference>
<comment type="cofactor">
    <cofactor evidence="1">
        <name>FAD</name>
        <dbReference type="ChEBI" id="CHEBI:57692"/>
    </cofactor>
</comment>
<evidence type="ECO:0000256" key="3">
    <source>
        <dbReference type="ARBA" id="ARBA00022630"/>
    </source>
</evidence>
<evidence type="ECO:0000256" key="2">
    <source>
        <dbReference type="ARBA" id="ARBA00010790"/>
    </source>
</evidence>
<keyword evidence="4" id="KW-0274">FAD</keyword>
<dbReference type="EMBL" id="BAAAOH010000001">
    <property type="protein sequence ID" value="GAA1988991.1"/>
    <property type="molecule type" value="Genomic_DNA"/>
</dbReference>
<keyword evidence="5" id="KW-0560">Oxidoreductase</keyword>
<evidence type="ECO:0000256" key="5">
    <source>
        <dbReference type="ARBA" id="ARBA00023002"/>
    </source>
</evidence>
<dbReference type="Pfam" id="PF00561">
    <property type="entry name" value="Abhydrolase_1"/>
    <property type="match status" value="1"/>
</dbReference>
<dbReference type="Gene3D" id="3.40.50.1820">
    <property type="entry name" value="alpha/beta hydrolase"/>
    <property type="match status" value="1"/>
</dbReference>
<dbReference type="Proteomes" id="UP001500326">
    <property type="component" value="Unassembled WGS sequence"/>
</dbReference>
<organism evidence="7 8">
    <name type="scientific">Microbacterium pumilum</name>
    <dbReference type="NCBI Taxonomy" id="344165"/>
    <lineage>
        <taxon>Bacteria</taxon>
        <taxon>Bacillati</taxon>
        <taxon>Actinomycetota</taxon>
        <taxon>Actinomycetes</taxon>
        <taxon>Micrococcales</taxon>
        <taxon>Microbacteriaceae</taxon>
        <taxon>Microbacterium</taxon>
    </lineage>
</organism>
<name>A0ABP5E1P5_9MICO</name>
<evidence type="ECO:0000256" key="4">
    <source>
        <dbReference type="ARBA" id="ARBA00022827"/>
    </source>
</evidence>
<comment type="caution">
    <text evidence="7">The sequence shown here is derived from an EMBL/GenBank/DDBJ whole genome shotgun (WGS) entry which is preliminary data.</text>
</comment>
<keyword evidence="3" id="KW-0285">Flavoprotein</keyword>
<evidence type="ECO:0000313" key="7">
    <source>
        <dbReference type="EMBL" id="GAA1988991.1"/>
    </source>
</evidence>
<evidence type="ECO:0000313" key="8">
    <source>
        <dbReference type="Proteomes" id="UP001500326"/>
    </source>
</evidence>
<reference evidence="8" key="1">
    <citation type="journal article" date="2019" name="Int. J. Syst. Evol. Microbiol.">
        <title>The Global Catalogue of Microorganisms (GCM) 10K type strain sequencing project: providing services to taxonomists for standard genome sequencing and annotation.</title>
        <authorList>
            <consortium name="The Broad Institute Genomics Platform"/>
            <consortium name="The Broad Institute Genome Sequencing Center for Infectious Disease"/>
            <person name="Wu L."/>
            <person name="Ma J."/>
        </authorList>
    </citation>
    <scope>NUCLEOTIDE SEQUENCE [LARGE SCALE GENOMIC DNA]</scope>
    <source>
        <strain evidence="8">JCM 14902</strain>
    </source>
</reference>
<dbReference type="InterPro" id="IPR052542">
    <property type="entry name" value="Cholesterol_Oxidase"/>
</dbReference>
<comment type="similarity">
    <text evidence="2">Belongs to the GMC oxidoreductase family.</text>
</comment>
<dbReference type="InterPro" id="IPR000073">
    <property type="entry name" value="AB_hydrolase_1"/>
</dbReference>
<dbReference type="PANTHER" id="PTHR47470:SF1">
    <property type="entry name" value="FAD-DEPENDENT OXIDOREDUCTASE 2 FAD BINDING DOMAIN-CONTAINING PROTEIN"/>
    <property type="match status" value="1"/>
</dbReference>
<gene>
    <name evidence="7" type="ORF">GCM10009777_25070</name>
</gene>